<dbReference type="Pfam" id="PF01322">
    <property type="entry name" value="Cytochrom_C_2"/>
    <property type="match status" value="1"/>
</dbReference>
<dbReference type="OrthoDB" id="1150802at2"/>
<organism evidence="3 4">
    <name type="scientific">Ectothiorhodospira marina</name>
    <dbReference type="NCBI Taxonomy" id="1396821"/>
    <lineage>
        <taxon>Bacteria</taxon>
        <taxon>Pseudomonadati</taxon>
        <taxon>Pseudomonadota</taxon>
        <taxon>Gammaproteobacteria</taxon>
        <taxon>Chromatiales</taxon>
        <taxon>Ectothiorhodospiraceae</taxon>
        <taxon>Ectothiorhodospira</taxon>
    </lineage>
</organism>
<dbReference type="RefSeq" id="WP_090250286.1">
    <property type="nucleotide sequence ID" value="NZ_FOAA01000001.1"/>
</dbReference>
<dbReference type="STRING" id="1396821.SAMN05444515_101460"/>
<accession>A0A1H7G753</accession>
<name>A0A1H7G753_9GAMM</name>
<dbReference type="SUPFAM" id="SSF47175">
    <property type="entry name" value="Cytochromes"/>
    <property type="match status" value="1"/>
</dbReference>
<feature type="region of interest" description="Disordered" evidence="1">
    <location>
        <begin position="75"/>
        <end position="94"/>
    </location>
</feature>
<keyword evidence="2" id="KW-0732">Signal</keyword>
<dbReference type="GO" id="GO:0020037">
    <property type="term" value="F:heme binding"/>
    <property type="evidence" value="ECO:0007669"/>
    <property type="project" value="InterPro"/>
</dbReference>
<dbReference type="Gene3D" id="1.20.120.10">
    <property type="entry name" value="Cytochrome c/b562"/>
    <property type="match status" value="1"/>
</dbReference>
<dbReference type="GO" id="GO:0005506">
    <property type="term" value="F:iron ion binding"/>
    <property type="evidence" value="ECO:0007669"/>
    <property type="project" value="InterPro"/>
</dbReference>
<dbReference type="InterPro" id="IPR010980">
    <property type="entry name" value="Cyt_c/b562"/>
</dbReference>
<keyword evidence="4" id="KW-1185">Reference proteome</keyword>
<sequence>MRLPFVFLLTLCALPAMAQTPEPPPDYRQWVDMPELQRELLREEMQEHLIAYQRILDYLARGEISEAGEMAEQTMGVSTMGKHRSATRGLGGPGRYMPDGMRQMAFAMHESATEFAEVAQEEDMPKALRALHELTSTCVGCHMSFRTR</sequence>
<dbReference type="InterPro" id="IPR002321">
    <property type="entry name" value="Cyt_c_II"/>
</dbReference>
<dbReference type="AlphaFoldDB" id="A0A1H7G753"/>
<dbReference type="GO" id="GO:0009055">
    <property type="term" value="F:electron transfer activity"/>
    <property type="evidence" value="ECO:0007669"/>
    <property type="project" value="InterPro"/>
</dbReference>
<dbReference type="GO" id="GO:0022900">
    <property type="term" value="P:electron transport chain"/>
    <property type="evidence" value="ECO:0007669"/>
    <property type="project" value="InterPro"/>
</dbReference>
<evidence type="ECO:0000313" key="3">
    <source>
        <dbReference type="EMBL" id="SEK34156.1"/>
    </source>
</evidence>
<dbReference type="EMBL" id="FOAA01000001">
    <property type="protein sequence ID" value="SEK34156.1"/>
    <property type="molecule type" value="Genomic_DNA"/>
</dbReference>
<dbReference type="Proteomes" id="UP000199256">
    <property type="component" value="Unassembled WGS sequence"/>
</dbReference>
<protein>
    <submittedName>
        <fullName evidence="3">Cytochrome C</fullName>
    </submittedName>
</protein>
<proteinExistence type="predicted"/>
<reference evidence="4" key="1">
    <citation type="submission" date="2016-10" db="EMBL/GenBank/DDBJ databases">
        <authorList>
            <person name="Varghese N."/>
            <person name="Submissions S."/>
        </authorList>
    </citation>
    <scope>NUCLEOTIDE SEQUENCE [LARGE SCALE GENOMIC DNA]</scope>
    <source>
        <strain evidence="4">DSM 241</strain>
    </source>
</reference>
<evidence type="ECO:0000256" key="2">
    <source>
        <dbReference type="SAM" id="SignalP"/>
    </source>
</evidence>
<feature type="signal peptide" evidence="2">
    <location>
        <begin position="1"/>
        <end position="18"/>
    </location>
</feature>
<evidence type="ECO:0000313" key="4">
    <source>
        <dbReference type="Proteomes" id="UP000199256"/>
    </source>
</evidence>
<gene>
    <name evidence="3" type="ORF">SAMN05444515_101460</name>
</gene>
<feature type="chain" id="PRO_5011530926" evidence="2">
    <location>
        <begin position="19"/>
        <end position="148"/>
    </location>
</feature>
<dbReference type="PROSITE" id="PS51009">
    <property type="entry name" value="CYTCII"/>
    <property type="match status" value="1"/>
</dbReference>
<evidence type="ECO:0000256" key="1">
    <source>
        <dbReference type="SAM" id="MobiDB-lite"/>
    </source>
</evidence>